<keyword evidence="2" id="KW-1185">Reference proteome</keyword>
<organism evidence="1 2">
    <name type="scientific">Pyrus ussuriensis x Pyrus communis</name>
    <dbReference type="NCBI Taxonomy" id="2448454"/>
    <lineage>
        <taxon>Eukaryota</taxon>
        <taxon>Viridiplantae</taxon>
        <taxon>Streptophyta</taxon>
        <taxon>Embryophyta</taxon>
        <taxon>Tracheophyta</taxon>
        <taxon>Spermatophyta</taxon>
        <taxon>Magnoliopsida</taxon>
        <taxon>eudicotyledons</taxon>
        <taxon>Gunneridae</taxon>
        <taxon>Pentapetalae</taxon>
        <taxon>rosids</taxon>
        <taxon>fabids</taxon>
        <taxon>Rosales</taxon>
        <taxon>Rosaceae</taxon>
        <taxon>Amygdaloideae</taxon>
        <taxon>Maleae</taxon>
        <taxon>Pyrus</taxon>
    </lineage>
</organism>
<comment type="caution">
    <text evidence="1">The sequence shown here is derived from an EMBL/GenBank/DDBJ whole genome shotgun (WGS) entry which is preliminary data.</text>
</comment>
<name>A0A5N5F6B7_9ROSA</name>
<evidence type="ECO:0000313" key="1">
    <source>
        <dbReference type="EMBL" id="KAB2598487.1"/>
    </source>
</evidence>
<reference evidence="2" key="2">
    <citation type="submission" date="2019-10" db="EMBL/GenBank/DDBJ databases">
        <title>A de novo genome assembly of a pear dwarfing rootstock.</title>
        <authorList>
            <person name="Wang F."/>
            <person name="Wang J."/>
            <person name="Li S."/>
            <person name="Zhang Y."/>
            <person name="Fang M."/>
            <person name="Ma L."/>
            <person name="Zhao Y."/>
            <person name="Jiang S."/>
        </authorList>
    </citation>
    <scope>NUCLEOTIDE SEQUENCE [LARGE SCALE GENOMIC DNA]</scope>
</reference>
<gene>
    <name evidence="1" type="ORF">D8674_001407</name>
</gene>
<sequence>MHVHITQIDEAKNDLVLSEKEAWKLGSLDGALGPLAFEMLRRPSIAINEIVIDEIGEEISRNNVNGL</sequence>
<protein>
    <submittedName>
        <fullName evidence="1">Uncharacterized protein</fullName>
    </submittedName>
</protein>
<dbReference type="EMBL" id="SMOL01000768">
    <property type="protein sequence ID" value="KAB2598487.1"/>
    <property type="molecule type" value="Genomic_DNA"/>
</dbReference>
<proteinExistence type="predicted"/>
<accession>A0A5N5F6B7</accession>
<dbReference type="AlphaFoldDB" id="A0A5N5F6B7"/>
<dbReference type="Proteomes" id="UP000327157">
    <property type="component" value="Chromosome 1"/>
</dbReference>
<evidence type="ECO:0000313" key="2">
    <source>
        <dbReference type="Proteomes" id="UP000327157"/>
    </source>
</evidence>
<reference evidence="1 2" key="1">
    <citation type="submission" date="2019-09" db="EMBL/GenBank/DDBJ databases">
        <authorList>
            <person name="Ou C."/>
        </authorList>
    </citation>
    <scope>NUCLEOTIDE SEQUENCE [LARGE SCALE GENOMIC DNA]</scope>
    <source>
        <strain evidence="1">S2</strain>
        <tissue evidence="1">Leaf</tissue>
    </source>
</reference>
<reference evidence="1 2" key="3">
    <citation type="submission" date="2019-11" db="EMBL/GenBank/DDBJ databases">
        <title>A de novo genome assembly of a pear dwarfing rootstock.</title>
        <authorList>
            <person name="Wang F."/>
            <person name="Wang J."/>
            <person name="Li S."/>
            <person name="Zhang Y."/>
            <person name="Fang M."/>
            <person name="Ma L."/>
            <person name="Zhao Y."/>
            <person name="Jiang S."/>
        </authorList>
    </citation>
    <scope>NUCLEOTIDE SEQUENCE [LARGE SCALE GENOMIC DNA]</scope>
    <source>
        <strain evidence="1">S2</strain>
        <tissue evidence="1">Leaf</tissue>
    </source>
</reference>